<evidence type="ECO:0000256" key="1">
    <source>
        <dbReference type="SAM" id="MobiDB-lite"/>
    </source>
</evidence>
<reference evidence="2" key="1">
    <citation type="submission" date="2022-12" db="EMBL/GenBank/DDBJ databases">
        <authorList>
            <person name="Petersen C."/>
        </authorList>
    </citation>
    <scope>NUCLEOTIDE SEQUENCE</scope>
    <source>
        <strain evidence="2">IBT 35673</strain>
    </source>
</reference>
<dbReference type="Proteomes" id="UP001147695">
    <property type="component" value="Unassembled WGS sequence"/>
</dbReference>
<organism evidence="2 3">
    <name type="scientific">Penicillium brevicompactum</name>
    <dbReference type="NCBI Taxonomy" id="5074"/>
    <lineage>
        <taxon>Eukaryota</taxon>
        <taxon>Fungi</taxon>
        <taxon>Dikarya</taxon>
        <taxon>Ascomycota</taxon>
        <taxon>Pezizomycotina</taxon>
        <taxon>Eurotiomycetes</taxon>
        <taxon>Eurotiomycetidae</taxon>
        <taxon>Eurotiales</taxon>
        <taxon>Aspergillaceae</taxon>
        <taxon>Penicillium</taxon>
    </lineage>
</organism>
<name>A0A9W9QWE5_PENBR</name>
<dbReference type="AlphaFoldDB" id="A0A9W9QWE5"/>
<proteinExistence type="predicted"/>
<feature type="region of interest" description="Disordered" evidence="1">
    <location>
        <begin position="600"/>
        <end position="619"/>
    </location>
</feature>
<evidence type="ECO:0000313" key="3">
    <source>
        <dbReference type="Proteomes" id="UP001147695"/>
    </source>
</evidence>
<feature type="compositionally biased region" description="Acidic residues" evidence="1">
    <location>
        <begin position="600"/>
        <end position="612"/>
    </location>
</feature>
<evidence type="ECO:0000313" key="2">
    <source>
        <dbReference type="EMBL" id="KAJ5345673.1"/>
    </source>
</evidence>
<reference evidence="2" key="2">
    <citation type="journal article" date="2023" name="IMA Fungus">
        <title>Comparative genomic study of the Penicillium genus elucidates a diverse pangenome and 15 lateral gene transfer events.</title>
        <authorList>
            <person name="Petersen C."/>
            <person name="Sorensen T."/>
            <person name="Nielsen M.R."/>
            <person name="Sondergaard T.E."/>
            <person name="Sorensen J.L."/>
            <person name="Fitzpatrick D.A."/>
            <person name="Frisvad J.C."/>
            <person name="Nielsen K.L."/>
        </authorList>
    </citation>
    <scope>NUCLEOTIDE SEQUENCE</scope>
    <source>
        <strain evidence="2">IBT 35673</strain>
    </source>
</reference>
<accession>A0A9W9QWE5</accession>
<comment type="caution">
    <text evidence="2">The sequence shown here is derived from an EMBL/GenBank/DDBJ whole genome shotgun (WGS) entry which is preliminary data.</text>
</comment>
<gene>
    <name evidence="2" type="ORF">N7452_003677</name>
</gene>
<protein>
    <submittedName>
        <fullName evidence="2">Uncharacterized protein</fullName>
    </submittedName>
</protein>
<dbReference type="EMBL" id="JAPZBQ010000002">
    <property type="protein sequence ID" value="KAJ5345673.1"/>
    <property type="molecule type" value="Genomic_DNA"/>
</dbReference>
<sequence>MEALPESLRPPQLFSLVANDVAQPTKEELDEALAKSRNYWYLLGSVAHAMRDNGLLPEYTDPRLSLRRVPRFQARPEETVWHPSGASRDGLGSEAWSTWKVSNHRDCDGLKKEVTKYLRMKLASGKAVPVKLDGQTFCTWIGTTEETPTDSNYIGVLALGWCYVLSARLIELRGEEATLSYTDSEAEFEDDSTVDCSEAYKIDIGEVDDDIARWWSAILAPNQGWEAIVTQIQWEGKSTITSHTRHRLCFPLSAEKAFRALSEFALLHELGSQFSISLAVALMIPSQDYWQLTARLPPLRIKEGQTKPCPSIDSMPQSWQRYMEDIDYYMTLSSNAETMWAALCGCFWEPEVPCNLVSPWLHPVVNEVLSSSSMITAGDQEIFALICAIRRPSLSALCIGAIMTGLGSKILQRIENGNPPVDDNAFAWTGAPQCYLDLAGVGSYTLKDSEYILRQDIWRLLHLPTTDPDDDNFNRRPFSSWPPCGKSLIKHCALRVIPHLKCPRHEYQYDHLKWALEEGCTLDDYGYSRELSTSPPRALADVVDGVAHLSFEQKELDDYQDESRKASFQAFLWLAVNDEGVPTEPVYQDEWVKRSWCLNEQEDEEDSDDDDDRSSKVMKEKIKVQTEVESWLASNC</sequence>